<evidence type="ECO:0000256" key="3">
    <source>
        <dbReference type="ARBA" id="ARBA00023295"/>
    </source>
</evidence>
<sequence length="319" mass="36226">MRQTFFIWFVILFFSFFVHGCGQQSPGTTTTTTVINSSFTGCAIGAYVNGTSNIAPFQTIIGKNLAVVLWYVNMLSPFPTAEADIVNNNGSIPHITWEPWLPDSSTLESIALGTYDPYIRNFFTAAKAWNKPLFLRFAQEMNGNWYPWDGFHNGQTAGPERYKQAWIHIYNLREEIGASKVVLVWSPNADSVPSDSWNSISAYYPGDQYVDWIGVDGYNWGYYAWCSFDTVFSTVYNTLTSLTQKPLMIGEFSSSEQGGSKAAWITDTFTKIESTYPRVKIFNWFNENKERDWRVNSSSTAETAFNTSLQDSYYLPQIP</sequence>
<dbReference type="GO" id="GO:0016985">
    <property type="term" value="F:mannan endo-1,4-beta-mannosidase activity"/>
    <property type="evidence" value="ECO:0007669"/>
    <property type="project" value="InterPro"/>
</dbReference>
<dbReference type="PROSITE" id="PS51764">
    <property type="entry name" value="GH26"/>
    <property type="match status" value="1"/>
</dbReference>
<dbReference type="Proteomes" id="UP000177309">
    <property type="component" value="Unassembled WGS sequence"/>
</dbReference>
<dbReference type="EMBL" id="MEUI01000048">
    <property type="protein sequence ID" value="OGC32625.1"/>
    <property type="molecule type" value="Genomic_DNA"/>
</dbReference>
<gene>
    <name evidence="7" type="ORF">A2462_02005</name>
</gene>
<proteinExistence type="inferred from homology"/>
<evidence type="ECO:0000313" key="8">
    <source>
        <dbReference type="Proteomes" id="UP000177309"/>
    </source>
</evidence>
<name>A0A1F4TIS3_UNCSA</name>
<dbReference type="AlphaFoldDB" id="A0A1F4TIS3"/>
<accession>A0A1F4TIS3</accession>
<dbReference type="InterPro" id="IPR022790">
    <property type="entry name" value="GH26_dom"/>
</dbReference>
<dbReference type="Gene3D" id="3.20.20.80">
    <property type="entry name" value="Glycosidases"/>
    <property type="match status" value="1"/>
</dbReference>
<organism evidence="7 8">
    <name type="scientific">candidate division WOR-1 bacterium RIFOXYC2_FULL_41_25</name>
    <dbReference type="NCBI Taxonomy" id="1802586"/>
    <lineage>
        <taxon>Bacteria</taxon>
        <taxon>Bacillati</taxon>
        <taxon>Saganbacteria</taxon>
    </lineage>
</organism>
<protein>
    <recommendedName>
        <fullName evidence="6">GH26 domain-containing protein</fullName>
    </recommendedName>
</protein>
<feature type="chain" id="PRO_5009514566" description="GH26 domain-containing protein" evidence="5">
    <location>
        <begin position="21"/>
        <end position="319"/>
    </location>
</feature>
<comment type="similarity">
    <text evidence="1 4">Belongs to the glycosyl hydrolase 26 family.</text>
</comment>
<feature type="signal peptide" evidence="5">
    <location>
        <begin position="1"/>
        <end position="20"/>
    </location>
</feature>
<keyword evidence="5" id="KW-0732">Signal</keyword>
<dbReference type="PANTHER" id="PTHR40079">
    <property type="entry name" value="MANNAN ENDO-1,4-BETA-MANNOSIDASE E-RELATED"/>
    <property type="match status" value="1"/>
</dbReference>
<feature type="active site" description="Nucleophile" evidence="4">
    <location>
        <position position="251"/>
    </location>
</feature>
<dbReference type="GO" id="GO:0006080">
    <property type="term" value="P:substituted mannan metabolic process"/>
    <property type="evidence" value="ECO:0007669"/>
    <property type="project" value="InterPro"/>
</dbReference>
<keyword evidence="3 4" id="KW-0326">Glycosidase</keyword>
<reference evidence="7 8" key="1">
    <citation type="journal article" date="2016" name="Nat. Commun.">
        <title>Thousands of microbial genomes shed light on interconnected biogeochemical processes in an aquifer system.</title>
        <authorList>
            <person name="Anantharaman K."/>
            <person name="Brown C.T."/>
            <person name="Hug L.A."/>
            <person name="Sharon I."/>
            <person name="Castelle C.J."/>
            <person name="Probst A.J."/>
            <person name="Thomas B.C."/>
            <person name="Singh A."/>
            <person name="Wilkins M.J."/>
            <person name="Karaoz U."/>
            <person name="Brodie E.L."/>
            <person name="Williams K.H."/>
            <person name="Hubbard S.S."/>
            <person name="Banfield J.F."/>
        </authorList>
    </citation>
    <scope>NUCLEOTIDE SEQUENCE [LARGE SCALE GENOMIC DNA]</scope>
</reference>
<evidence type="ECO:0000256" key="5">
    <source>
        <dbReference type="SAM" id="SignalP"/>
    </source>
</evidence>
<comment type="caution">
    <text evidence="7">The sequence shown here is derived from an EMBL/GenBank/DDBJ whole genome shotgun (WGS) entry which is preliminary data.</text>
</comment>
<evidence type="ECO:0000256" key="4">
    <source>
        <dbReference type="PROSITE-ProRule" id="PRU01100"/>
    </source>
</evidence>
<feature type="domain" description="GH26" evidence="6">
    <location>
        <begin position="23"/>
        <end position="318"/>
    </location>
</feature>
<evidence type="ECO:0000259" key="6">
    <source>
        <dbReference type="PROSITE" id="PS51764"/>
    </source>
</evidence>
<dbReference type="SUPFAM" id="SSF51445">
    <property type="entry name" value="(Trans)glycosidases"/>
    <property type="match status" value="1"/>
</dbReference>
<feature type="active site" description="Proton donor" evidence="4">
    <location>
        <position position="140"/>
    </location>
</feature>
<evidence type="ECO:0000256" key="2">
    <source>
        <dbReference type="ARBA" id="ARBA00022801"/>
    </source>
</evidence>
<evidence type="ECO:0000256" key="1">
    <source>
        <dbReference type="ARBA" id="ARBA00007754"/>
    </source>
</evidence>
<evidence type="ECO:0000313" key="7">
    <source>
        <dbReference type="EMBL" id="OGC32625.1"/>
    </source>
</evidence>
<keyword evidence="2 4" id="KW-0378">Hydrolase</keyword>
<dbReference type="PANTHER" id="PTHR40079:SF4">
    <property type="entry name" value="GH26 DOMAIN-CONTAINING PROTEIN-RELATED"/>
    <property type="match status" value="1"/>
</dbReference>
<dbReference type="InterPro" id="IPR000805">
    <property type="entry name" value="Glyco_hydro_26"/>
</dbReference>
<dbReference type="Pfam" id="PF02156">
    <property type="entry name" value="Glyco_hydro_26"/>
    <property type="match status" value="1"/>
</dbReference>
<dbReference type="InterPro" id="IPR017853">
    <property type="entry name" value="GH"/>
</dbReference>